<dbReference type="PIRSF" id="PIRSF006268">
    <property type="entry name" value="ApbE"/>
    <property type="match status" value="1"/>
</dbReference>
<dbReference type="PANTHER" id="PTHR30040:SF2">
    <property type="entry name" value="FAD:PROTEIN FMN TRANSFERASE"/>
    <property type="match status" value="1"/>
</dbReference>
<reference evidence="14 15" key="1">
    <citation type="submission" date="2011-05" db="EMBL/GenBank/DDBJ databases">
        <title>Complete sequence of Thioalkalimicrobium cyclicum ALM1.</title>
        <authorList>
            <consortium name="US DOE Joint Genome Institute"/>
            <person name="Lucas S."/>
            <person name="Han J."/>
            <person name="Lapidus A."/>
            <person name="Cheng J.-F."/>
            <person name="Goodwin L."/>
            <person name="Pitluck S."/>
            <person name="Peters L."/>
            <person name="Mikhailova N."/>
            <person name="Davenport K."/>
            <person name="Han C."/>
            <person name="Tapia R."/>
            <person name="Land M."/>
            <person name="Hauser L."/>
            <person name="Kyrpides N."/>
            <person name="Ivanova N."/>
            <person name="Pagani I."/>
            <person name="Kappler U."/>
            <person name="Woyke T."/>
        </authorList>
    </citation>
    <scope>NUCLEOTIDE SEQUENCE [LARGE SCALE GENOMIC DNA]</scope>
    <source>
        <strain evidence="15">DSM 14477 / JCM 11371 / ALM1</strain>
    </source>
</reference>
<feature type="binding site" evidence="12">
    <location>
        <position position="303"/>
    </location>
    <ligand>
        <name>Mg(2+)</name>
        <dbReference type="ChEBI" id="CHEBI:18420"/>
    </ligand>
</feature>
<evidence type="ECO:0000256" key="6">
    <source>
        <dbReference type="ARBA" id="ARBA00022723"/>
    </source>
</evidence>
<evidence type="ECO:0000256" key="1">
    <source>
        <dbReference type="ARBA" id="ARBA00008282"/>
    </source>
</evidence>
<dbReference type="STRING" id="717773.Thicy_0324"/>
<dbReference type="InterPro" id="IPR003374">
    <property type="entry name" value="ApbE-like_sf"/>
</dbReference>
<evidence type="ECO:0000256" key="9">
    <source>
        <dbReference type="ARBA" id="ARBA00031306"/>
    </source>
</evidence>
<dbReference type="AlphaFoldDB" id="F6DAD4"/>
<feature type="binding site" evidence="12">
    <location>
        <position position="299"/>
    </location>
    <ligand>
        <name>Mg(2+)</name>
        <dbReference type="ChEBI" id="CHEBI:18420"/>
    </ligand>
</feature>
<keyword evidence="13" id="KW-0997">Cell inner membrane</keyword>
<evidence type="ECO:0000256" key="7">
    <source>
        <dbReference type="ARBA" id="ARBA00022827"/>
    </source>
</evidence>
<dbReference type="PANTHER" id="PTHR30040">
    <property type="entry name" value="THIAMINE BIOSYNTHESIS LIPOPROTEIN APBE"/>
    <property type="match status" value="1"/>
</dbReference>
<dbReference type="EMBL" id="CP002776">
    <property type="protein sequence ID" value="AEG31100.1"/>
    <property type="molecule type" value="Genomic_DNA"/>
</dbReference>
<keyword evidence="15" id="KW-1185">Reference proteome</keyword>
<keyword evidence="7 11" id="KW-0274">FAD</keyword>
<sequence>MPLTTRLTPYLTKHRLVGLLLAGLLMLSACQQPNPSIQQTFYVFGTEVTVHIYDTPAPQAQAAIHAIEQHFLTMHQAWHAWEPHGWVYQINQAIAHDQAIAIPADIQTFIQQTQQLSARTQYLFDPGIGGLIALWGFHGRDWQGPPPSQTERQAWLDQRPSIADLYFHEQQLHSHNNQVRLDFGGNLKGLAVQQAWSILEEHQIPSALINLGGDIGSFSLNETDTQFWTIQVRNPKQPNQAIASLTLPPNLALFTSGTYQRYFEWDDQRFSHLLNPNTAEPANSFASASVWHPDPVIADSLATALVIAGPTGWQALVNEFALTHYLLIDQQNQLIISPALTSALRQH</sequence>
<comment type="subcellular location">
    <subcellularLocation>
        <location evidence="13">Cell inner membrane</location>
        <topology evidence="13">Lipid-anchor</topology>
        <orientation evidence="13">Periplasmic side</orientation>
    </subcellularLocation>
</comment>
<evidence type="ECO:0000313" key="15">
    <source>
        <dbReference type="Proteomes" id="UP000009232"/>
    </source>
</evidence>
<gene>
    <name evidence="14" type="ordered locus">Thicy_0324</name>
</gene>
<dbReference type="HOGENOM" id="CLU_044403_1_2_6"/>
<dbReference type="GO" id="GO:0016740">
    <property type="term" value="F:transferase activity"/>
    <property type="evidence" value="ECO:0007669"/>
    <property type="project" value="UniProtKB-UniRule"/>
</dbReference>
<organism evidence="14 15">
    <name type="scientific">Thiomicrospira cyclica (strain DSM 14477 / JCM 11371 / ALM1)</name>
    <name type="common">Thioalkalimicrobium cyclicum</name>
    <dbReference type="NCBI Taxonomy" id="717773"/>
    <lineage>
        <taxon>Bacteria</taxon>
        <taxon>Pseudomonadati</taxon>
        <taxon>Pseudomonadota</taxon>
        <taxon>Gammaproteobacteria</taxon>
        <taxon>Thiotrichales</taxon>
        <taxon>Piscirickettsiaceae</taxon>
        <taxon>Thiomicrospira</taxon>
    </lineage>
</organism>
<feature type="signal peptide" evidence="13">
    <location>
        <begin position="1"/>
        <end position="31"/>
    </location>
</feature>
<evidence type="ECO:0000256" key="12">
    <source>
        <dbReference type="PIRSR" id="PIRSR006268-2"/>
    </source>
</evidence>
<keyword evidence="4 11" id="KW-0285">Flavoprotein</keyword>
<dbReference type="eggNOG" id="COG1477">
    <property type="taxonomic scope" value="Bacteria"/>
</dbReference>
<comment type="function">
    <text evidence="13">Flavin transferase that catalyzes the transfer of the FMN moiety of FAD and its covalent binding to the hydroxyl group of a threonine residue in a target flavoprotein.</text>
</comment>
<protein>
    <recommendedName>
        <fullName evidence="3 11">FAD:protein FMN transferase</fullName>
        <ecNumber evidence="2 11">2.7.1.180</ecNumber>
    </recommendedName>
    <alternativeName>
        <fullName evidence="9 11">Flavin transferase</fullName>
    </alternativeName>
</protein>
<evidence type="ECO:0000256" key="13">
    <source>
        <dbReference type="RuleBase" id="RU363002"/>
    </source>
</evidence>
<comment type="catalytic activity">
    <reaction evidence="10 11 13">
        <text>L-threonyl-[protein] + FAD = FMN-L-threonyl-[protein] + AMP + H(+)</text>
        <dbReference type="Rhea" id="RHEA:36847"/>
        <dbReference type="Rhea" id="RHEA-COMP:11060"/>
        <dbReference type="Rhea" id="RHEA-COMP:11061"/>
        <dbReference type="ChEBI" id="CHEBI:15378"/>
        <dbReference type="ChEBI" id="CHEBI:30013"/>
        <dbReference type="ChEBI" id="CHEBI:57692"/>
        <dbReference type="ChEBI" id="CHEBI:74257"/>
        <dbReference type="ChEBI" id="CHEBI:456215"/>
        <dbReference type="EC" id="2.7.1.180"/>
    </reaction>
</comment>
<keyword evidence="13" id="KW-0472">Membrane</keyword>
<name>F6DAD4_THICA</name>
<evidence type="ECO:0000256" key="10">
    <source>
        <dbReference type="ARBA" id="ARBA00048540"/>
    </source>
</evidence>
<keyword evidence="13" id="KW-1003">Cell membrane</keyword>
<evidence type="ECO:0000256" key="3">
    <source>
        <dbReference type="ARBA" id="ARBA00016337"/>
    </source>
</evidence>
<comment type="cofactor">
    <cofactor evidence="12">
        <name>Mg(2+)</name>
        <dbReference type="ChEBI" id="CHEBI:18420"/>
    </cofactor>
    <cofactor evidence="12">
        <name>Mn(2+)</name>
        <dbReference type="ChEBI" id="CHEBI:29035"/>
    </cofactor>
    <text evidence="12">Magnesium. Can also use manganese.</text>
</comment>
<keyword evidence="13" id="KW-0732">Signal</keyword>
<evidence type="ECO:0000256" key="11">
    <source>
        <dbReference type="PIRNR" id="PIRNR006268"/>
    </source>
</evidence>
<dbReference type="EC" id="2.7.1.180" evidence="2 11"/>
<dbReference type="InterPro" id="IPR024932">
    <property type="entry name" value="ApbE"/>
</dbReference>
<evidence type="ECO:0000313" key="14">
    <source>
        <dbReference type="EMBL" id="AEG31100.1"/>
    </source>
</evidence>
<comment type="similarity">
    <text evidence="1 11 13">Belongs to the ApbE family.</text>
</comment>
<evidence type="ECO:0000256" key="8">
    <source>
        <dbReference type="ARBA" id="ARBA00022842"/>
    </source>
</evidence>
<dbReference type="Gene3D" id="3.10.520.10">
    <property type="entry name" value="ApbE-like domains"/>
    <property type="match status" value="1"/>
</dbReference>
<keyword evidence="13 14" id="KW-0449">Lipoprotein</keyword>
<keyword evidence="8 11" id="KW-0460">Magnesium</keyword>
<dbReference type="Proteomes" id="UP000009232">
    <property type="component" value="Chromosome"/>
</dbReference>
<accession>F6DAD4</accession>
<evidence type="ECO:0000256" key="5">
    <source>
        <dbReference type="ARBA" id="ARBA00022679"/>
    </source>
</evidence>
<evidence type="ECO:0000256" key="4">
    <source>
        <dbReference type="ARBA" id="ARBA00022630"/>
    </source>
</evidence>
<keyword evidence="6 11" id="KW-0479">Metal-binding</keyword>
<dbReference type="Pfam" id="PF02424">
    <property type="entry name" value="ApbE"/>
    <property type="match status" value="1"/>
</dbReference>
<proteinExistence type="inferred from homology"/>
<feature type="binding site" evidence="12">
    <location>
        <position position="185"/>
    </location>
    <ligand>
        <name>Mg(2+)</name>
        <dbReference type="ChEBI" id="CHEBI:18420"/>
    </ligand>
</feature>
<dbReference type="SUPFAM" id="SSF143631">
    <property type="entry name" value="ApbE-like"/>
    <property type="match status" value="1"/>
</dbReference>
<dbReference type="PROSITE" id="PS51257">
    <property type="entry name" value="PROKAR_LIPOPROTEIN"/>
    <property type="match status" value="1"/>
</dbReference>
<evidence type="ECO:0000256" key="2">
    <source>
        <dbReference type="ARBA" id="ARBA00011955"/>
    </source>
</evidence>
<dbReference type="KEGG" id="tcy:Thicy_0324"/>
<dbReference type="GO" id="GO:0046872">
    <property type="term" value="F:metal ion binding"/>
    <property type="evidence" value="ECO:0007669"/>
    <property type="project" value="UniProtKB-UniRule"/>
</dbReference>
<keyword evidence="5 11" id="KW-0808">Transferase</keyword>
<dbReference type="OrthoDB" id="9778595at2"/>
<feature type="chain" id="PRO_5005968564" description="FAD:protein FMN transferase" evidence="13">
    <location>
        <begin position="32"/>
        <end position="347"/>
    </location>
</feature>
<dbReference type="GO" id="GO:0005886">
    <property type="term" value="C:plasma membrane"/>
    <property type="evidence" value="ECO:0007669"/>
    <property type="project" value="UniProtKB-SubCell"/>
</dbReference>